<evidence type="ECO:0000256" key="3">
    <source>
        <dbReference type="ARBA" id="ARBA00022803"/>
    </source>
</evidence>
<organism evidence="7 8">
    <name type="scientific">Clitoria ternatea</name>
    <name type="common">Butterfly pea</name>
    <dbReference type="NCBI Taxonomy" id="43366"/>
    <lineage>
        <taxon>Eukaryota</taxon>
        <taxon>Viridiplantae</taxon>
        <taxon>Streptophyta</taxon>
        <taxon>Embryophyta</taxon>
        <taxon>Tracheophyta</taxon>
        <taxon>Spermatophyta</taxon>
        <taxon>Magnoliopsida</taxon>
        <taxon>eudicotyledons</taxon>
        <taxon>Gunneridae</taxon>
        <taxon>Pentapetalae</taxon>
        <taxon>rosids</taxon>
        <taxon>fabids</taxon>
        <taxon>Fabales</taxon>
        <taxon>Fabaceae</taxon>
        <taxon>Papilionoideae</taxon>
        <taxon>50 kb inversion clade</taxon>
        <taxon>NPAAA clade</taxon>
        <taxon>indigoferoid/millettioid clade</taxon>
        <taxon>Phaseoleae</taxon>
        <taxon>Clitoria</taxon>
    </lineage>
</organism>
<evidence type="ECO:0000256" key="4">
    <source>
        <dbReference type="ARBA" id="ARBA00023054"/>
    </source>
</evidence>
<dbReference type="PANTHER" id="PTHR36326:SF11">
    <property type="entry name" value="MALE STERILITY MS5 FAMILY PROTEIN"/>
    <property type="match status" value="1"/>
</dbReference>
<dbReference type="InterPro" id="IPR044961">
    <property type="entry name" value="MS5/SDI1"/>
</dbReference>
<feature type="compositionally biased region" description="Basic and acidic residues" evidence="6">
    <location>
        <begin position="10"/>
        <end position="21"/>
    </location>
</feature>
<evidence type="ECO:0000256" key="1">
    <source>
        <dbReference type="ARBA" id="ARBA00004123"/>
    </source>
</evidence>
<keyword evidence="4" id="KW-0175">Coiled coil</keyword>
<dbReference type="AlphaFoldDB" id="A0AAN9PD33"/>
<dbReference type="Proteomes" id="UP001359559">
    <property type="component" value="Unassembled WGS sequence"/>
</dbReference>
<accession>A0AAN9PD33</accession>
<keyword evidence="8" id="KW-1185">Reference proteome</keyword>
<dbReference type="EMBL" id="JAYKXN010000004">
    <property type="protein sequence ID" value="KAK7292982.1"/>
    <property type="molecule type" value="Genomic_DNA"/>
</dbReference>
<name>A0AAN9PD33_CLITE</name>
<feature type="region of interest" description="Disordered" evidence="6">
    <location>
        <begin position="1"/>
        <end position="21"/>
    </location>
</feature>
<dbReference type="InterPro" id="IPR011990">
    <property type="entry name" value="TPR-like_helical_dom_sf"/>
</dbReference>
<dbReference type="GO" id="GO:0005634">
    <property type="term" value="C:nucleus"/>
    <property type="evidence" value="ECO:0007669"/>
    <property type="project" value="UniProtKB-SubCell"/>
</dbReference>
<reference evidence="7 8" key="1">
    <citation type="submission" date="2024-01" db="EMBL/GenBank/DDBJ databases">
        <title>The genomes of 5 underutilized Papilionoideae crops provide insights into root nodulation and disease resistance.</title>
        <authorList>
            <person name="Yuan L."/>
        </authorList>
    </citation>
    <scope>NUCLEOTIDE SEQUENCE [LARGE SCALE GENOMIC DNA]</scope>
    <source>
        <strain evidence="7">LY-2023</strain>
        <tissue evidence="7">Leaf</tissue>
    </source>
</reference>
<comment type="caution">
    <text evidence="7">The sequence shown here is derived from an EMBL/GenBank/DDBJ whole genome shotgun (WGS) entry which is preliminary data.</text>
</comment>
<comment type="subcellular location">
    <subcellularLocation>
        <location evidence="1">Nucleus</location>
    </subcellularLocation>
</comment>
<dbReference type="Gene3D" id="1.25.40.10">
    <property type="entry name" value="Tetratricopeptide repeat domain"/>
    <property type="match status" value="2"/>
</dbReference>
<evidence type="ECO:0000256" key="2">
    <source>
        <dbReference type="ARBA" id="ARBA00022737"/>
    </source>
</evidence>
<evidence type="ECO:0000256" key="5">
    <source>
        <dbReference type="ARBA" id="ARBA00023242"/>
    </source>
</evidence>
<evidence type="ECO:0000256" key="6">
    <source>
        <dbReference type="SAM" id="MobiDB-lite"/>
    </source>
</evidence>
<evidence type="ECO:0000313" key="8">
    <source>
        <dbReference type="Proteomes" id="UP001359559"/>
    </source>
</evidence>
<keyword evidence="5" id="KW-0539">Nucleus</keyword>
<keyword evidence="2" id="KW-0677">Repeat</keyword>
<dbReference type="PANTHER" id="PTHR36326">
    <property type="entry name" value="PROTEIN POLLENLESS 3-LIKE 2"/>
    <property type="match status" value="1"/>
</dbReference>
<gene>
    <name evidence="7" type="ORF">RJT34_15842</name>
</gene>
<sequence length="292" mass="32981">METSVCKTSSEGKKDDIHKEPYGDSPYVKAKQAQLVDKDLEAAIVLFWKAINAADNVENAVKDMVVVMKQLDRTEEAIEAIKYSKILCSKPCQESLDNMLLDLYKRCGKIEEQIELLKKKLRLIYQGEAFINGRTTKTGRSHSKKQQVSIKQETARLLGNLGWAYMQQANYVAAEAVLKKAQMIDGDARKASNLCLCLTRQSRYKEAYYFLEQVLQGELPGSEETKSQNTAEKLLAQLNAKMTHSESVDALDLDDHILKGLDDLLNDCSSNRSRRLPIFEEISSFRDQLACS</sequence>
<protein>
    <submittedName>
        <fullName evidence="7">Uncharacterized protein</fullName>
    </submittedName>
</protein>
<dbReference type="SUPFAM" id="SSF48452">
    <property type="entry name" value="TPR-like"/>
    <property type="match status" value="1"/>
</dbReference>
<keyword evidence="3" id="KW-0802">TPR repeat</keyword>
<evidence type="ECO:0000313" key="7">
    <source>
        <dbReference type="EMBL" id="KAK7292982.1"/>
    </source>
</evidence>
<proteinExistence type="predicted"/>